<sequence length="134" mass="14048">MFDMARLRDLRAVPTSAFVIRIVALLSMLQAVVLTVAVAGHLAQGGLLGSTGLHAADCVAASHHDEAPSPACPRHPHCCLLASAVGSPPDLFRAFVFLRPEPDEADIIGVVAEEDERGPDPSPPWSSRAPPLSA</sequence>
<evidence type="ECO:0008006" key="4">
    <source>
        <dbReference type="Google" id="ProtNLM"/>
    </source>
</evidence>
<dbReference type="STRING" id="595536.GCA_000178815_02431"/>
<evidence type="ECO:0000313" key="3">
    <source>
        <dbReference type="Proteomes" id="UP000230709"/>
    </source>
</evidence>
<dbReference type="Proteomes" id="UP000230709">
    <property type="component" value="Chromosome"/>
</dbReference>
<reference evidence="3" key="1">
    <citation type="submission" date="2017-10" db="EMBL/GenBank/DDBJ databases">
        <title>Completed PacBio SMRT sequence of Methylosinus trichosporium OB3b reveals presence of a third large plasmid.</title>
        <authorList>
            <person name="Charles T.C."/>
            <person name="Lynch M.D.J."/>
            <person name="Heil J.R."/>
            <person name="Cheng J."/>
        </authorList>
    </citation>
    <scope>NUCLEOTIDE SEQUENCE [LARGE SCALE GENOMIC DNA]</scope>
    <source>
        <strain evidence="3">OB3b</strain>
    </source>
</reference>
<organism evidence="2 3">
    <name type="scientific">Methylosinus trichosporium (strain ATCC 35070 / NCIMB 11131 / UNIQEM 75 / OB3b)</name>
    <dbReference type="NCBI Taxonomy" id="595536"/>
    <lineage>
        <taxon>Bacteria</taxon>
        <taxon>Pseudomonadati</taxon>
        <taxon>Pseudomonadota</taxon>
        <taxon>Alphaproteobacteria</taxon>
        <taxon>Hyphomicrobiales</taxon>
        <taxon>Methylocystaceae</taxon>
        <taxon>Methylosinus</taxon>
    </lineage>
</organism>
<gene>
    <name evidence="2" type="ORF">CQW49_13675</name>
</gene>
<name>A0A2D2D1E0_METT3</name>
<protein>
    <recommendedName>
        <fullName evidence="4">DUF2946 domain-containing protein</fullName>
    </recommendedName>
</protein>
<dbReference type="KEGG" id="mtw:CQW49_13675"/>
<evidence type="ECO:0000256" key="1">
    <source>
        <dbReference type="SAM" id="MobiDB-lite"/>
    </source>
</evidence>
<accession>A0A2D2D1E0</accession>
<proteinExistence type="predicted"/>
<dbReference type="EMBL" id="CP023737">
    <property type="protein sequence ID" value="ATQ68813.1"/>
    <property type="molecule type" value="Genomic_DNA"/>
</dbReference>
<dbReference type="AlphaFoldDB" id="A0A2D2D1E0"/>
<feature type="region of interest" description="Disordered" evidence="1">
    <location>
        <begin position="113"/>
        <end position="134"/>
    </location>
</feature>
<keyword evidence="3" id="KW-1185">Reference proteome</keyword>
<evidence type="ECO:0000313" key="2">
    <source>
        <dbReference type="EMBL" id="ATQ68813.1"/>
    </source>
</evidence>